<dbReference type="Gene3D" id="3.90.190.10">
    <property type="entry name" value="Protein tyrosine phosphatase superfamily"/>
    <property type="match status" value="1"/>
</dbReference>
<protein>
    <submittedName>
        <fullName evidence="4">Uncharacterized protein</fullName>
    </submittedName>
</protein>
<feature type="domain" description="Tyrosine specific protein phosphatases" evidence="3">
    <location>
        <begin position="199"/>
        <end position="275"/>
    </location>
</feature>
<dbReference type="PROSITE" id="PS00383">
    <property type="entry name" value="TYR_PHOSPHATASE_1"/>
    <property type="match status" value="1"/>
</dbReference>
<comment type="caution">
    <text evidence="4">The sequence shown here is derived from an EMBL/GenBank/DDBJ whole genome shotgun (WGS) entry which is preliminary data.</text>
</comment>
<dbReference type="InterPro" id="IPR000242">
    <property type="entry name" value="PTP_cat"/>
</dbReference>
<name>A0A9P6WQA6_9ASCO</name>
<evidence type="ECO:0000313" key="4">
    <source>
        <dbReference type="EMBL" id="KAG0691302.1"/>
    </source>
</evidence>
<organism evidence="4 5">
    <name type="scientific">Pichia californica</name>
    <dbReference type="NCBI Taxonomy" id="460514"/>
    <lineage>
        <taxon>Eukaryota</taxon>
        <taxon>Fungi</taxon>
        <taxon>Dikarya</taxon>
        <taxon>Ascomycota</taxon>
        <taxon>Saccharomycotina</taxon>
        <taxon>Pichiomycetes</taxon>
        <taxon>Pichiales</taxon>
        <taxon>Pichiaceae</taxon>
        <taxon>Pichia</taxon>
    </lineage>
</organism>
<dbReference type="PANTHER" id="PTHR19134">
    <property type="entry name" value="RECEPTOR-TYPE TYROSINE-PROTEIN PHOSPHATASE"/>
    <property type="match status" value="1"/>
</dbReference>
<dbReference type="GO" id="GO:0004725">
    <property type="term" value="F:protein tyrosine phosphatase activity"/>
    <property type="evidence" value="ECO:0007669"/>
    <property type="project" value="InterPro"/>
</dbReference>
<comment type="similarity">
    <text evidence="1">Belongs to the protein-tyrosine phosphatase family. Non-receptor class subfamily.</text>
</comment>
<dbReference type="InterPro" id="IPR029021">
    <property type="entry name" value="Prot-tyrosine_phosphatase-like"/>
</dbReference>
<dbReference type="PANTHER" id="PTHR19134:SF449">
    <property type="entry name" value="TYROSINE-PROTEIN PHOSPHATASE 1"/>
    <property type="match status" value="1"/>
</dbReference>
<dbReference type="AlphaFoldDB" id="A0A9P6WQA6"/>
<evidence type="ECO:0000256" key="1">
    <source>
        <dbReference type="ARBA" id="ARBA00009649"/>
    </source>
</evidence>
<dbReference type="EMBL" id="PUHW01000003">
    <property type="protein sequence ID" value="KAG0691302.1"/>
    <property type="molecule type" value="Genomic_DNA"/>
</dbReference>
<dbReference type="PRINTS" id="PR00700">
    <property type="entry name" value="PRTYPHPHTASE"/>
</dbReference>
<gene>
    <name evidence="4" type="ORF">C6P40_002693</name>
</gene>
<dbReference type="InterPro" id="IPR000387">
    <property type="entry name" value="Tyr_Pase_dom"/>
</dbReference>
<proteinExistence type="inferred from homology"/>
<dbReference type="InterPro" id="IPR003595">
    <property type="entry name" value="Tyr_Pase_cat"/>
</dbReference>
<evidence type="ECO:0000259" key="3">
    <source>
        <dbReference type="PROSITE" id="PS50056"/>
    </source>
</evidence>
<feature type="domain" description="Tyrosine-protein phosphatase" evidence="2">
    <location>
        <begin position="14"/>
        <end position="284"/>
    </location>
</feature>
<dbReference type="OrthoDB" id="10253954at2759"/>
<dbReference type="Pfam" id="PF00102">
    <property type="entry name" value="Y_phosphatase"/>
    <property type="match status" value="1"/>
</dbReference>
<dbReference type="PROSITE" id="PS50056">
    <property type="entry name" value="TYR_PHOSPHATASE_2"/>
    <property type="match status" value="1"/>
</dbReference>
<dbReference type="InterPro" id="IPR050348">
    <property type="entry name" value="Protein-Tyr_Phosphatase"/>
</dbReference>
<dbReference type="Proteomes" id="UP000697127">
    <property type="component" value="Unassembled WGS sequence"/>
</dbReference>
<sequence length="286" mass="34591">MSIPEYLLKSNKELKREFQELQKFDRIKYQQEIEIESKLLKGNYRNENRYSDIIPYTNTRVKLEDGGYINANYINPSNDILNKYIATQGPLKNTIFKFWQLIMEELYIKDNDNIDIIMLTELEEDNREKCYNYIKTIDNDLINCGIKLFNKKFIKSNLKILNNNGIELREFNDFENGKKIRHFWVRKWPDFGIPDKDKDNNLYLIKYLHNINMNNNKNIKIVHCSAGVGRSGTFILLDWYYNEIYLKGLKQDIFESVMNMRKCRVMMVQRFEQYEYLYMVIKELYE</sequence>
<reference evidence="4" key="1">
    <citation type="submission" date="2020-11" db="EMBL/GenBank/DDBJ databases">
        <title>Kefir isolates.</title>
        <authorList>
            <person name="Marcisauskas S."/>
            <person name="Kim Y."/>
            <person name="Blasche S."/>
        </authorList>
    </citation>
    <scope>NUCLEOTIDE SEQUENCE</scope>
    <source>
        <strain evidence="4">Olga-1</strain>
    </source>
</reference>
<keyword evidence="5" id="KW-1185">Reference proteome</keyword>
<evidence type="ECO:0000313" key="5">
    <source>
        <dbReference type="Proteomes" id="UP000697127"/>
    </source>
</evidence>
<evidence type="ECO:0000259" key="2">
    <source>
        <dbReference type="PROSITE" id="PS50055"/>
    </source>
</evidence>
<dbReference type="PROSITE" id="PS50055">
    <property type="entry name" value="TYR_PHOSPHATASE_PTP"/>
    <property type="match status" value="1"/>
</dbReference>
<dbReference type="SUPFAM" id="SSF52799">
    <property type="entry name" value="(Phosphotyrosine protein) phosphatases II"/>
    <property type="match status" value="1"/>
</dbReference>
<dbReference type="InterPro" id="IPR016130">
    <property type="entry name" value="Tyr_Pase_AS"/>
</dbReference>
<dbReference type="SMART" id="SM00194">
    <property type="entry name" value="PTPc"/>
    <property type="match status" value="1"/>
</dbReference>
<accession>A0A9P6WQA6</accession>
<dbReference type="SMART" id="SM00404">
    <property type="entry name" value="PTPc_motif"/>
    <property type="match status" value="1"/>
</dbReference>